<keyword evidence="1" id="KW-0732">Signal</keyword>
<keyword evidence="3" id="KW-1185">Reference proteome</keyword>
<evidence type="ECO:0000256" key="1">
    <source>
        <dbReference type="SAM" id="SignalP"/>
    </source>
</evidence>
<reference evidence="2 3" key="1">
    <citation type="journal article" date="2018" name="J. Microbiol.">
        <title>Aestuariibaculum marinum sp. nov., a marine bacterium isolated from seawater in South Korea.</title>
        <authorList>
            <person name="Choi J."/>
            <person name="Lee D."/>
            <person name="Jang J.H."/>
            <person name="Cha S."/>
            <person name="Seo T."/>
        </authorList>
    </citation>
    <scope>NUCLEOTIDE SEQUENCE [LARGE SCALE GENOMIC DNA]</scope>
    <source>
        <strain evidence="2 3">IP7</strain>
    </source>
</reference>
<proteinExistence type="predicted"/>
<gene>
    <name evidence="2" type="ORF">ICJ85_00775</name>
</gene>
<dbReference type="PANTHER" id="PTHR41339">
    <property type="entry name" value="LIPL48"/>
    <property type="match status" value="1"/>
</dbReference>
<comment type="caution">
    <text evidence="2">The sequence shown here is derived from an EMBL/GenBank/DDBJ whole genome shotgun (WGS) entry which is preliminary data.</text>
</comment>
<dbReference type="PANTHER" id="PTHR41339:SF1">
    <property type="entry name" value="SECRETED PROTEIN"/>
    <property type="match status" value="1"/>
</dbReference>
<dbReference type="Proteomes" id="UP000621516">
    <property type="component" value="Unassembled WGS sequence"/>
</dbReference>
<dbReference type="AlphaFoldDB" id="A0A8J6PYC7"/>
<organism evidence="2 3">
    <name type="scientific">Aestuariibaculum marinum</name>
    <dbReference type="NCBI Taxonomy" id="2683592"/>
    <lineage>
        <taxon>Bacteria</taxon>
        <taxon>Pseudomonadati</taxon>
        <taxon>Bacteroidota</taxon>
        <taxon>Flavobacteriia</taxon>
        <taxon>Flavobacteriales</taxon>
        <taxon>Flavobacteriaceae</taxon>
    </lineage>
</organism>
<feature type="signal peptide" evidence="1">
    <location>
        <begin position="1"/>
        <end position="20"/>
    </location>
</feature>
<sequence>MKNFTHSIWIFLLAFGSLFAQQEKGIIGTDNWLYGWTDFKSNTADYGEPTQILAGNISEDTKLSKRDVYLLLGNVFVTNNATLTIEPGTVILGDYDSKATLTVSKGSAIIAEGTETDPIIFTSNRSLKRAGDWGGIMILGDASSNKFGKGSVVSYYHNLNSSSYPYINYGGENPNSNSGILKYVRIEYAGKKLRNGNHLNGLLLANVGSETVLENIMISHAAGNSFEVWGGQVNMTKMVSYRANNNDFKFNFGTQSQLNNSLAVRSPYISSSSAGTRCLYVSSFDDIEDVDFTKPQTSVVAKNLTLLNNSDDLKADIEKGLVKEAVYVAQSASLDMNKSVISGFNPAVIFEDKIVINQENLEKIKFTDMYFNNCNGNIFVENNSNNEDLENWYGNSAFFNVYSKSQNSETFIDLKNERRPDFRLRINKIIASNEND</sequence>
<evidence type="ECO:0000313" key="3">
    <source>
        <dbReference type="Proteomes" id="UP000621516"/>
    </source>
</evidence>
<name>A0A8J6PYC7_9FLAO</name>
<accession>A0A8J6PYC7</accession>
<feature type="chain" id="PRO_5035244164" evidence="1">
    <location>
        <begin position="21"/>
        <end position="436"/>
    </location>
</feature>
<dbReference type="EMBL" id="JACVXD010000001">
    <property type="protein sequence ID" value="MBD0822542.1"/>
    <property type="molecule type" value="Genomic_DNA"/>
</dbReference>
<protein>
    <submittedName>
        <fullName evidence="2">Uncharacterized protein</fullName>
    </submittedName>
</protein>
<evidence type="ECO:0000313" key="2">
    <source>
        <dbReference type="EMBL" id="MBD0822542.1"/>
    </source>
</evidence>
<dbReference type="RefSeq" id="WP_188221863.1">
    <property type="nucleotide sequence ID" value="NZ_JACVXD010000001.1"/>
</dbReference>